<keyword evidence="3" id="KW-0732">Signal</keyword>
<accession>A0AAF0YAN4</accession>
<feature type="signal peptide" evidence="3">
    <location>
        <begin position="1"/>
        <end position="23"/>
    </location>
</feature>
<protein>
    <recommendedName>
        <fullName evidence="1">MICOS complex subunit</fullName>
    </recommendedName>
</protein>
<dbReference type="Proteomes" id="UP000827549">
    <property type="component" value="Chromosome 3"/>
</dbReference>
<keyword evidence="1" id="KW-0999">Mitochondrion inner membrane</keyword>
<gene>
    <name evidence="4" type="primary">MIC26</name>
    <name evidence="4" type="ORF">LOC62_03G004702</name>
</gene>
<dbReference type="GO" id="GO:0061617">
    <property type="term" value="C:MICOS complex"/>
    <property type="evidence" value="ECO:0007669"/>
    <property type="project" value="UniProtKB-UniRule"/>
</dbReference>
<reference evidence="4" key="1">
    <citation type="submission" date="2023-10" db="EMBL/GenBank/DDBJ databases">
        <authorList>
            <person name="Noh H."/>
        </authorList>
    </citation>
    <scope>NUCLEOTIDE SEQUENCE</scope>
    <source>
        <strain evidence="4">DUCC4014</strain>
    </source>
</reference>
<dbReference type="InterPro" id="IPR019166">
    <property type="entry name" value="MIC26/MIC27"/>
</dbReference>
<evidence type="ECO:0000256" key="2">
    <source>
        <dbReference type="SAM" id="MobiDB-lite"/>
    </source>
</evidence>
<organism evidence="4 5">
    <name type="scientific">Vanrija pseudolonga</name>
    <dbReference type="NCBI Taxonomy" id="143232"/>
    <lineage>
        <taxon>Eukaryota</taxon>
        <taxon>Fungi</taxon>
        <taxon>Dikarya</taxon>
        <taxon>Basidiomycota</taxon>
        <taxon>Agaricomycotina</taxon>
        <taxon>Tremellomycetes</taxon>
        <taxon>Trichosporonales</taxon>
        <taxon>Trichosporonaceae</taxon>
        <taxon>Vanrija</taxon>
    </lineage>
</organism>
<feature type="compositionally biased region" description="Basic and acidic residues" evidence="2">
    <location>
        <begin position="267"/>
        <end position="276"/>
    </location>
</feature>
<dbReference type="EMBL" id="CP086716">
    <property type="protein sequence ID" value="WOO81171.1"/>
    <property type="molecule type" value="Genomic_DNA"/>
</dbReference>
<comment type="subunit">
    <text evidence="1">Component of the mitochondrial contact site and cristae organizing system (MICOS) complex.</text>
</comment>
<dbReference type="PANTHER" id="PTHR28268:SF1">
    <property type="entry name" value="MICOS SUBUNIT MIC26"/>
    <property type="match status" value="1"/>
</dbReference>
<keyword evidence="5" id="KW-1185">Reference proteome</keyword>
<evidence type="ECO:0000313" key="4">
    <source>
        <dbReference type="EMBL" id="WOO81171.1"/>
    </source>
</evidence>
<comment type="function">
    <text evidence="1">Component of the MICOS complex, a large protein complex of the mitochondrial inner membrane that plays crucial roles in the maintenance of crista junctions, inner membrane architecture, and formation of contact sites to the outer membrane.</text>
</comment>
<evidence type="ECO:0000256" key="3">
    <source>
        <dbReference type="SAM" id="SignalP"/>
    </source>
</evidence>
<dbReference type="InterPro" id="IPR033181">
    <property type="entry name" value="Mic26_fungi"/>
</dbReference>
<dbReference type="GO" id="GO:0044284">
    <property type="term" value="C:mitochondrial crista junction"/>
    <property type="evidence" value="ECO:0007669"/>
    <property type="project" value="TreeGrafter"/>
</dbReference>
<dbReference type="GeneID" id="87807937"/>
<keyword evidence="1" id="KW-0472">Membrane</keyword>
<evidence type="ECO:0000313" key="5">
    <source>
        <dbReference type="Proteomes" id="UP000827549"/>
    </source>
</evidence>
<dbReference type="PANTHER" id="PTHR28268">
    <property type="entry name" value="MICOS SUBUNIT MIC26"/>
    <property type="match status" value="1"/>
</dbReference>
<dbReference type="RefSeq" id="XP_062627203.1">
    <property type="nucleotide sequence ID" value="XM_062771219.1"/>
</dbReference>
<comment type="subcellular location">
    <subcellularLocation>
        <location evidence="1">Mitochondrion inner membrane</location>
    </subcellularLocation>
</comment>
<evidence type="ECO:0000256" key="1">
    <source>
        <dbReference type="RuleBase" id="RU363021"/>
    </source>
</evidence>
<dbReference type="GO" id="GO:0042407">
    <property type="term" value="P:cristae formation"/>
    <property type="evidence" value="ECO:0007669"/>
    <property type="project" value="InterPro"/>
</dbReference>
<dbReference type="AlphaFoldDB" id="A0AAF0YAN4"/>
<proteinExistence type="predicted"/>
<name>A0AAF0YAN4_9TREE</name>
<dbReference type="Pfam" id="PF09769">
    <property type="entry name" value="ApoO"/>
    <property type="match status" value="1"/>
</dbReference>
<feature type="chain" id="PRO_5041982654" description="MICOS complex subunit" evidence="3">
    <location>
        <begin position="24"/>
        <end position="357"/>
    </location>
</feature>
<feature type="region of interest" description="Disordered" evidence="2">
    <location>
        <begin position="332"/>
        <end position="357"/>
    </location>
</feature>
<keyword evidence="1" id="KW-0496">Mitochondrion</keyword>
<feature type="region of interest" description="Disordered" evidence="2">
    <location>
        <begin position="267"/>
        <end position="288"/>
    </location>
</feature>
<sequence length="357" mass="37898">MAAFQRLLRASAAPTLAIGGVMAASAATTVALADDGAAAAAPASSSLVHPGRTARGDKLPIYSAADEAKPIVLIETVNPLTEHITAAREATAGALGSARDVVESGVSSWIGFERKVEGEVKQIVSPDESLTPGLIYVAVAGLTGSVLTRTRAFPIRFLAPPVFALAALPYFLPKTAHNLRQYVSDAEDKHIPEFAEKHDRFNNALEVHWQLALDKLRGAGNDVNTWSNKAVESVESATGLKMAEAVRVGQERVEAATARAKREVERAAEKAKDKANETAASISSARDTVKEAVAEPVELKTLAITIDNQPVAEIEVPLPAQVTEQLAALKEDKAEVAKEEKKVEEPAKPKDEGKRLV</sequence>